<dbReference type="InterPro" id="IPR016181">
    <property type="entry name" value="Acyl_CoA_acyltransferase"/>
</dbReference>
<dbReference type="CDD" id="cd04301">
    <property type="entry name" value="NAT_SF"/>
    <property type="match status" value="1"/>
</dbReference>
<protein>
    <submittedName>
        <fullName evidence="2">N-acetyltransferase</fullName>
    </submittedName>
</protein>
<dbReference type="Gene3D" id="3.40.630.30">
    <property type="match status" value="1"/>
</dbReference>
<dbReference type="OrthoDB" id="326501at2"/>
<evidence type="ECO:0000259" key="1">
    <source>
        <dbReference type="PROSITE" id="PS51186"/>
    </source>
</evidence>
<dbReference type="Proteomes" id="UP000307217">
    <property type="component" value="Unassembled WGS sequence"/>
</dbReference>
<dbReference type="InterPro" id="IPR000182">
    <property type="entry name" value="GNAT_dom"/>
</dbReference>
<gene>
    <name evidence="2" type="ORF">CWC19_16920</name>
</gene>
<dbReference type="Pfam" id="PF00583">
    <property type="entry name" value="Acetyltransf_1"/>
    <property type="match status" value="1"/>
</dbReference>
<accession>A0A5S3V4V7</accession>
<dbReference type="EMBL" id="PNBX01000081">
    <property type="protein sequence ID" value="TMO65942.1"/>
    <property type="molecule type" value="Genomic_DNA"/>
</dbReference>
<reference evidence="3" key="2">
    <citation type="submission" date="2019-06" db="EMBL/GenBank/DDBJ databases">
        <title>Co-occurence of chitin degradation, pigmentation and bioactivity in marine Pseudoalteromonas.</title>
        <authorList>
            <person name="Sonnenschein E.C."/>
            <person name="Bech P.K."/>
        </authorList>
    </citation>
    <scope>NUCLEOTIDE SEQUENCE [LARGE SCALE GENOMIC DNA]</scope>
    <source>
        <strain evidence="3">S3790</strain>
    </source>
</reference>
<feature type="domain" description="N-acetyltransferase" evidence="1">
    <location>
        <begin position="1"/>
        <end position="153"/>
    </location>
</feature>
<comment type="caution">
    <text evidence="2">The sequence shown here is derived from an EMBL/GenBank/DDBJ whole genome shotgun (WGS) entry which is preliminary data.</text>
</comment>
<organism evidence="2 3">
    <name type="scientific">Pseudoalteromonas aurantia</name>
    <dbReference type="NCBI Taxonomy" id="43654"/>
    <lineage>
        <taxon>Bacteria</taxon>
        <taxon>Pseudomonadati</taxon>
        <taxon>Pseudomonadota</taxon>
        <taxon>Gammaproteobacteria</taxon>
        <taxon>Alteromonadales</taxon>
        <taxon>Pseudoalteromonadaceae</taxon>
        <taxon>Pseudoalteromonas</taxon>
    </lineage>
</organism>
<dbReference type="GO" id="GO:0016747">
    <property type="term" value="F:acyltransferase activity, transferring groups other than amino-acyl groups"/>
    <property type="evidence" value="ECO:0007669"/>
    <property type="project" value="InterPro"/>
</dbReference>
<reference evidence="2 3" key="1">
    <citation type="submission" date="2018-01" db="EMBL/GenBank/DDBJ databases">
        <authorList>
            <person name="Paulsen S."/>
            <person name="Gram L.K."/>
        </authorList>
    </citation>
    <scope>NUCLEOTIDE SEQUENCE [LARGE SCALE GENOMIC DNA]</scope>
    <source>
        <strain evidence="2 3">S3790</strain>
    </source>
</reference>
<evidence type="ECO:0000313" key="2">
    <source>
        <dbReference type="EMBL" id="TMO65942.1"/>
    </source>
</evidence>
<dbReference type="RefSeq" id="WP_138592947.1">
    <property type="nucleotide sequence ID" value="NZ_PNBX01000081.1"/>
</dbReference>
<proteinExistence type="predicted"/>
<evidence type="ECO:0000313" key="3">
    <source>
        <dbReference type="Proteomes" id="UP000307217"/>
    </source>
</evidence>
<dbReference type="PROSITE" id="PS51186">
    <property type="entry name" value="GNAT"/>
    <property type="match status" value="1"/>
</dbReference>
<sequence length="153" mass="17144">MNLVAANEAHLATIMNWFDDVQSTKEWAGPQFPYPYDRTSFKDSLSLDKVPSYVLINEDEECVAFGQVYERLGRCHLGRLAVSPDHRGTGVASILIDSLITRGLELTHTTSASLFVVTHNFSAIRAYEKAGFRFSAYPGTIPYDNCLFMLKSE</sequence>
<dbReference type="AlphaFoldDB" id="A0A5S3V4V7"/>
<keyword evidence="2" id="KW-0808">Transferase</keyword>
<dbReference type="SUPFAM" id="SSF55729">
    <property type="entry name" value="Acyl-CoA N-acyltransferases (Nat)"/>
    <property type="match status" value="1"/>
</dbReference>
<name>A0A5S3V4V7_9GAMM</name>